<dbReference type="AlphaFoldDB" id="A0A2A6ZAF7"/>
<sequence>MWTGHFVSLLSMLGGWGGVLPPHFGQKKSRRPFSDFLLGVPLCKRRVFSCESSGQVDPM</sequence>
<proteinExistence type="predicted"/>
<organism evidence="1 2">
    <name type="scientific">Faecalibacterium langellae</name>
    <dbReference type="NCBI Taxonomy" id="3435293"/>
    <lineage>
        <taxon>Bacteria</taxon>
        <taxon>Bacillati</taxon>
        <taxon>Bacillota</taxon>
        <taxon>Clostridia</taxon>
        <taxon>Eubacteriales</taxon>
        <taxon>Oscillospiraceae</taxon>
        <taxon>Faecalibacterium</taxon>
    </lineage>
</organism>
<comment type="caution">
    <text evidence="1">The sequence shown here is derived from an EMBL/GenBank/DDBJ whole genome shotgun (WGS) entry which is preliminary data.</text>
</comment>
<name>A0A2A6ZAF7_9FIRM</name>
<dbReference type="Proteomes" id="UP000220752">
    <property type="component" value="Unassembled WGS sequence"/>
</dbReference>
<accession>A0A2A6ZAF7</accession>
<dbReference type="EMBL" id="NMTQ01000032">
    <property type="protein sequence ID" value="PDX58324.1"/>
    <property type="molecule type" value="Genomic_DNA"/>
</dbReference>
<keyword evidence="2" id="KW-1185">Reference proteome</keyword>
<gene>
    <name evidence="1" type="ORF">CGS46_08900</name>
</gene>
<evidence type="ECO:0000313" key="1">
    <source>
        <dbReference type="EMBL" id="PDX58324.1"/>
    </source>
</evidence>
<evidence type="ECO:0000313" key="2">
    <source>
        <dbReference type="Proteomes" id="UP000220752"/>
    </source>
</evidence>
<reference evidence="1 2" key="1">
    <citation type="journal article" date="2017" name="Front. Microbiol.">
        <title>New Insights into the Diversity of the Genus Faecalibacterium.</title>
        <authorList>
            <person name="Benevides L."/>
            <person name="Burman S."/>
            <person name="Martin R."/>
            <person name="Robert V."/>
            <person name="Thomas M."/>
            <person name="Miquel S."/>
            <person name="Chain F."/>
            <person name="Sokol H."/>
            <person name="Bermudez-Humaran L.G."/>
            <person name="Morrison M."/>
            <person name="Langella P."/>
            <person name="Azevedo V.A."/>
            <person name="Chatel J.M."/>
            <person name="Soares S."/>
        </authorList>
    </citation>
    <scope>NUCLEOTIDE SEQUENCE [LARGE SCALE GENOMIC DNA]</scope>
    <source>
        <strain evidence="2">CNCM I-4540</strain>
    </source>
</reference>
<protein>
    <submittedName>
        <fullName evidence="1">Uncharacterized protein</fullName>
    </submittedName>
</protein>